<accession>A0A9W6Z6N2</accession>
<dbReference type="AlphaFoldDB" id="A0A9W6Z6N2"/>
<organism evidence="2 3">
    <name type="scientific">Triparma laevis f. longispina</name>
    <dbReference type="NCBI Taxonomy" id="1714387"/>
    <lineage>
        <taxon>Eukaryota</taxon>
        <taxon>Sar</taxon>
        <taxon>Stramenopiles</taxon>
        <taxon>Ochrophyta</taxon>
        <taxon>Bolidophyceae</taxon>
        <taxon>Parmales</taxon>
        <taxon>Triparmaceae</taxon>
        <taxon>Triparma</taxon>
    </lineage>
</organism>
<feature type="chain" id="PRO_5040813016" evidence="1">
    <location>
        <begin position="20"/>
        <end position="173"/>
    </location>
</feature>
<evidence type="ECO:0000313" key="2">
    <source>
        <dbReference type="EMBL" id="GMH49092.1"/>
    </source>
</evidence>
<dbReference type="Proteomes" id="UP001165122">
    <property type="component" value="Unassembled WGS sequence"/>
</dbReference>
<comment type="caution">
    <text evidence="2">The sequence shown here is derived from an EMBL/GenBank/DDBJ whole genome shotgun (WGS) entry which is preliminary data.</text>
</comment>
<feature type="signal peptide" evidence="1">
    <location>
        <begin position="1"/>
        <end position="19"/>
    </location>
</feature>
<keyword evidence="3" id="KW-1185">Reference proteome</keyword>
<reference evidence="3" key="1">
    <citation type="journal article" date="2023" name="Commun. Biol.">
        <title>Genome analysis of Parmales, the sister group of diatoms, reveals the evolutionary specialization of diatoms from phago-mixotrophs to photoautotrophs.</title>
        <authorList>
            <person name="Ban H."/>
            <person name="Sato S."/>
            <person name="Yoshikawa S."/>
            <person name="Yamada K."/>
            <person name="Nakamura Y."/>
            <person name="Ichinomiya M."/>
            <person name="Sato N."/>
            <person name="Blanc-Mathieu R."/>
            <person name="Endo H."/>
            <person name="Kuwata A."/>
            <person name="Ogata H."/>
        </authorList>
    </citation>
    <scope>NUCLEOTIDE SEQUENCE [LARGE SCALE GENOMIC DNA]</scope>
    <source>
        <strain evidence="3">NIES 3700</strain>
    </source>
</reference>
<evidence type="ECO:0000256" key="1">
    <source>
        <dbReference type="SAM" id="SignalP"/>
    </source>
</evidence>
<gene>
    <name evidence="2" type="ORF">TrLO_g9944</name>
</gene>
<name>A0A9W6Z6N2_9STRA</name>
<dbReference type="OrthoDB" id="42361at2759"/>
<sequence>MNLLLSLLILYATLPSFSSFSYVNPTSRSSVNVFGAAEKSITSLLATREETVQNLYKLTPKSLLSIGYLKPVQPSHINTYREIISSHELMKVKINGCKSSGDELVQNLKVKIETLITEDEVEIAFVSTRDNTVLLVNNGVIERVMDGEIVGKGMKTKKWNEDHRGPREEEVEE</sequence>
<proteinExistence type="predicted"/>
<evidence type="ECO:0000313" key="3">
    <source>
        <dbReference type="Proteomes" id="UP001165122"/>
    </source>
</evidence>
<dbReference type="EMBL" id="BRXW01000380">
    <property type="protein sequence ID" value="GMH49092.1"/>
    <property type="molecule type" value="Genomic_DNA"/>
</dbReference>
<protein>
    <submittedName>
        <fullName evidence="2">Uncharacterized protein</fullName>
    </submittedName>
</protein>
<keyword evidence="1" id="KW-0732">Signal</keyword>